<dbReference type="Pfam" id="PF08268">
    <property type="entry name" value="FBA_3"/>
    <property type="match status" value="1"/>
</dbReference>
<dbReference type="SUPFAM" id="SSF81383">
    <property type="entry name" value="F-box domain"/>
    <property type="match status" value="1"/>
</dbReference>
<dbReference type="SMART" id="SM00256">
    <property type="entry name" value="FBOX"/>
    <property type="match status" value="1"/>
</dbReference>
<feature type="domain" description="F-box" evidence="1">
    <location>
        <begin position="37"/>
        <end position="91"/>
    </location>
</feature>
<dbReference type="InterPro" id="IPR011043">
    <property type="entry name" value="Gal_Oxase/kelch_b-propeller"/>
</dbReference>
<proteinExistence type="predicted"/>
<dbReference type="NCBIfam" id="TIGR01640">
    <property type="entry name" value="F_box_assoc_1"/>
    <property type="match status" value="1"/>
</dbReference>
<dbReference type="InterPro" id="IPR001810">
    <property type="entry name" value="F-box_dom"/>
</dbReference>
<dbReference type="InterPro" id="IPR036047">
    <property type="entry name" value="F-box-like_dom_sf"/>
</dbReference>
<name>A0AAD8JE84_9APIA</name>
<sequence length="419" mass="48507">MALCLQDYTWSDSKSFTRFLKQRLKKEKKRSMLIVLEKIACYLPENLIVEILSRLSVKDLLQFKSVCKSWYDIISSPIFVSKHLNNYYNNNDDWRGCLLAQFFDTPNELQLYQLLVDETPRVLGYEILYNVPLYPCYVCGPCDGLYYVYSYGYDPPRRALWNPAIHELKTLPEIIGKPDLPAGFTYSLYEVYGLGFDPVSGDYKVVIMKGYWNDNDDGDDDDLKHPLSVLVYSLRTNSWRYCGDLAKAYELERNRCYIYVKGCCYWFGSFEDSSEVIVSFNMANDSFKEIDVPEYAQPSSNCLAVYDDSLVFLSLRETDKIFDIWTWSEEGCWTKKFTMGPFAHVSRPIGHWKGNRLVLQVGGKLLLYDPDTHKTEDLGFKISMHCQGVYAYMESLVSIKDKDEAGQQPKESSITKQSS</sequence>
<reference evidence="2" key="2">
    <citation type="submission" date="2023-05" db="EMBL/GenBank/DDBJ databases">
        <authorList>
            <person name="Schelkunov M.I."/>
        </authorList>
    </citation>
    <scope>NUCLEOTIDE SEQUENCE</scope>
    <source>
        <strain evidence="2">Hsosn_3</strain>
        <tissue evidence="2">Leaf</tissue>
    </source>
</reference>
<evidence type="ECO:0000313" key="2">
    <source>
        <dbReference type="EMBL" id="KAK1400991.1"/>
    </source>
</evidence>
<accession>A0AAD8JE84</accession>
<dbReference type="Gene3D" id="1.20.1280.50">
    <property type="match status" value="1"/>
</dbReference>
<dbReference type="Pfam" id="PF00646">
    <property type="entry name" value="F-box"/>
    <property type="match status" value="1"/>
</dbReference>
<gene>
    <name evidence="2" type="ORF">POM88_000596</name>
</gene>
<dbReference type="PANTHER" id="PTHR31672">
    <property type="entry name" value="BNACNNG10540D PROTEIN"/>
    <property type="match status" value="1"/>
</dbReference>
<dbReference type="InterPro" id="IPR013187">
    <property type="entry name" value="F-box-assoc_dom_typ3"/>
</dbReference>
<dbReference type="InterPro" id="IPR050796">
    <property type="entry name" value="SCF_F-box_component"/>
</dbReference>
<dbReference type="AlphaFoldDB" id="A0AAD8JE84"/>
<dbReference type="InterPro" id="IPR017451">
    <property type="entry name" value="F-box-assoc_interact_dom"/>
</dbReference>
<evidence type="ECO:0000259" key="1">
    <source>
        <dbReference type="PROSITE" id="PS50181"/>
    </source>
</evidence>
<dbReference type="PANTHER" id="PTHR31672:SF13">
    <property type="entry name" value="F-BOX PROTEIN CPR30-LIKE"/>
    <property type="match status" value="1"/>
</dbReference>
<reference evidence="2" key="1">
    <citation type="submission" date="2023-02" db="EMBL/GenBank/DDBJ databases">
        <title>Genome of toxic invasive species Heracleum sosnowskyi carries increased number of genes despite the absence of recent whole-genome duplications.</title>
        <authorList>
            <person name="Schelkunov M."/>
            <person name="Shtratnikova V."/>
            <person name="Makarenko M."/>
            <person name="Klepikova A."/>
            <person name="Omelchenko D."/>
            <person name="Novikova G."/>
            <person name="Obukhova E."/>
            <person name="Bogdanov V."/>
            <person name="Penin A."/>
            <person name="Logacheva M."/>
        </authorList>
    </citation>
    <scope>NUCLEOTIDE SEQUENCE</scope>
    <source>
        <strain evidence="2">Hsosn_3</strain>
        <tissue evidence="2">Leaf</tissue>
    </source>
</reference>
<protein>
    <submittedName>
        <fullName evidence="2">F-box only protein 8-like</fullName>
    </submittedName>
</protein>
<dbReference type="CDD" id="cd22157">
    <property type="entry name" value="F-box_AtFBW1-like"/>
    <property type="match status" value="1"/>
</dbReference>
<evidence type="ECO:0000313" key="3">
    <source>
        <dbReference type="Proteomes" id="UP001237642"/>
    </source>
</evidence>
<dbReference type="SUPFAM" id="SSF50965">
    <property type="entry name" value="Galactose oxidase, central domain"/>
    <property type="match status" value="1"/>
</dbReference>
<organism evidence="2 3">
    <name type="scientific">Heracleum sosnowskyi</name>
    <dbReference type="NCBI Taxonomy" id="360622"/>
    <lineage>
        <taxon>Eukaryota</taxon>
        <taxon>Viridiplantae</taxon>
        <taxon>Streptophyta</taxon>
        <taxon>Embryophyta</taxon>
        <taxon>Tracheophyta</taxon>
        <taxon>Spermatophyta</taxon>
        <taxon>Magnoliopsida</taxon>
        <taxon>eudicotyledons</taxon>
        <taxon>Gunneridae</taxon>
        <taxon>Pentapetalae</taxon>
        <taxon>asterids</taxon>
        <taxon>campanulids</taxon>
        <taxon>Apiales</taxon>
        <taxon>Apiaceae</taxon>
        <taxon>Apioideae</taxon>
        <taxon>apioid superclade</taxon>
        <taxon>Tordylieae</taxon>
        <taxon>Tordyliinae</taxon>
        <taxon>Heracleum</taxon>
    </lineage>
</organism>
<dbReference type="EMBL" id="JAUIZM010000001">
    <property type="protein sequence ID" value="KAK1400991.1"/>
    <property type="molecule type" value="Genomic_DNA"/>
</dbReference>
<keyword evidence="3" id="KW-1185">Reference proteome</keyword>
<comment type="caution">
    <text evidence="2">The sequence shown here is derived from an EMBL/GenBank/DDBJ whole genome shotgun (WGS) entry which is preliminary data.</text>
</comment>
<dbReference type="PROSITE" id="PS50181">
    <property type="entry name" value="FBOX"/>
    <property type="match status" value="1"/>
</dbReference>
<dbReference type="Proteomes" id="UP001237642">
    <property type="component" value="Unassembled WGS sequence"/>
</dbReference>